<dbReference type="GeneID" id="64591344"/>
<evidence type="ECO:0000313" key="3">
    <source>
        <dbReference type="Proteomes" id="UP000719766"/>
    </source>
</evidence>
<keyword evidence="3" id="KW-1185">Reference proteome</keyword>
<feature type="domain" description="tRNA-guanine(15) transglycosylase-like" evidence="1">
    <location>
        <begin position="35"/>
        <end position="248"/>
    </location>
</feature>
<dbReference type="RefSeq" id="XP_041162643.1">
    <property type="nucleotide sequence ID" value="XM_041297580.1"/>
</dbReference>
<evidence type="ECO:0000313" key="2">
    <source>
        <dbReference type="EMBL" id="KAG1797690.1"/>
    </source>
</evidence>
<protein>
    <submittedName>
        <fullName evidence="2">tRNA-guanine(15) transglycosylase-like protein</fullName>
    </submittedName>
</protein>
<dbReference type="GO" id="GO:0006400">
    <property type="term" value="P:tRNA modification"/>
    <property type="evidence" value="ECO:0007669"/>
    <property type="project" value="InterPro"/>
</dbReference>
<sequence length="594" mass="64827">MANSAQTQPGGAQPVGSCFPKLTFILDQGKQFGPRVGRLCLTRPSDTPSNHLIDIPTPNFLIGTSRGVIPHFSRDHVHSANGISWINVSFESFLEQTPPVPTYQAGSQPLHDFFGFDSSKHIVSLSLRDPLDAREMPPNGNSHVSASCMRGVRKVTPADWRSYVLTMQPDIAFALSDTPFTAVPHSQKRMTKSIERSAAWLADLLRPVEHTMDDSSTESTPTALNVFVHMAGGTSTSARRAFSHSFMETLHGLEADAVKPLLCLDEGVAGYAFDLAALHVRPAPSSTHNDKGGGIEIAESSLILQNSELLAQAPTPNAAHTPTSISSSMIEPISLLSLTPTLDELLRASLDPLPIAKPRLVTDVRSPHEILRLIKDVGVDVFDAGWAVKAADIGVALDLIFPVPCSHDSDPDHRKRDVGHNLYDAKYAYDFVRLSDAFLAGCDRTSSSKTPVCPCAACSPVAITSPIYHSKVDVQSHQAHLDEGTSREQFSPPFTRAYLHHLLHTHEMSAHTLLVAHNVAVLDALLTGVRTILSGHVDQHEVATIFAREVTRFEEVYDGDMSVFHTARENWKDVKYARGKGRLAREAQKGKEVR</sequence>
<dbReference type="PANTHER" id="PTHR46064:SF1">
    <property type="entry name" value="QUEUINE TRNA-RIBOSYLTRANSFERASE ACCESSORY SUBUNIT 2"/>
    <property type="match status" value="1"/>
</dbReference>
<dbReference type="EMBL" id="JABBWE010000015">
    <property type="protein sequence ID" value="KAG1797690.1"/>
    <property type="molecule type" value="Genomic_DNA"/>
</dbReference>
<dbReference type="Pfam" id="PF01702">
    <property type="entry name" value="TGT"/>
    <property type="match status" value="2"/>
</dbReference>
<organism evidence="2 3">
    <name type="scientific">Suillus plorans</name>
    <dbReference type="NCBI Taxonomy" id="116603"/>
    <lineage>
        <taxon>Eukaryota</taxon>
        <taxon>Fungi</taxon>
        <taxon>Dikarya</taxon>
        <taxon>Basidiomycota</taxon>
        <taxon>Agaricomycotina</taxon>
        <taxon>Agaricomycetes</taxon>
        <taxon>Agaricomycetidae</taxon>
        <taxon>Boletales</taxon>
        <taxon>Suillineae</taxon>
        <taxon>Suillaceae</taxon>
        <taxon>Suillus</taxon>
    </lineage>
</organism>
<dbReference type="InterPro" id="IPR002616">
    <property type="entry name" value="tRNA_ribo_trans-like"/>
</dbReference>
<accession>A0A9P7DLC6</accession>
<gene>
    <name evidence="2" type="ORF">HD556DRAFT_1233257</name>
</gene>
<proteinExistence type="predicted"/>
<evidence type="ECO:0000259" key="1">
    <source>
        <dbReference type="Pfam" id="PF01702"/>
    </source>
</evidence>
<dbReference type="Gene3D" id="3.20.20.105">
    <property type="entry name" value="Queuine tRNA-ribosyltransferase-like"/>
    <property type="match status" value="1"/>
</dbReference>
<reference evidence="2" key="1">
    <citation type="journal article" date="2020" name="New Phytol.">
        <title>Comparative genomics reveals dynamic genome evolution in host specialist ectomycorrhizal fungi.</title>
        <authorList>
            <person name="Lofgren L.A."/>
            <person name="Nguyen N.H."/>
            <person name="Vilgalys R."/>
            <person name="Ruytinx J."/>
            <person name="Liao H.L."/>
            <person name="Branco S."/>
            <person name="Kuo A."/>
            <person name="LaButti K."/>
            <person name="Lipzen A."/>
            <person name="Andreopoulos W."/>
            <person name="Pangilinan J."/>
            <person name="Riley R."/>
            <person name="Hundley H."/>
            <person name="Na H."/>
            <person name="Barry K."/>
            <person name="Grigoriev I.V."/>
            <person name="Stajich J.E."/>
            <person name="Kennedy P.G."/>
        </authorList>
    </citation>
    <scope>NUCLEOTIDE SEQUENCE</scope>
    <source>
        <strain evidence="2">S12</strain>
    </source>
</reference>
<dbReference type="Proteomes" id="UP000719766">
    <property type="component" value="Unassembled WGS sequence"/>
</dbReference>
<name>A0A9P7DLC6_9AGAM</name>
<dbReference type="SUPFAM" id="SSF51713">
    <property type="entry name" value="tRNA-guanine transglycosylase"/>
    <property type="match status" value="2"/>
</dbReference>
<dbReference type="InterPro" id="IPR050852">
    <property type="entry name" value="Queuine_tRNA-ribosyltrfase"/>
</dbReference>
<comment type="caution">
    <text evidence="2">The sequence shown here is derived from an EMBL/GenBank/DDBJ whole genome shotgun (WGS) entry which is preliminary data.</text>
</comment>
<feature type="domain" description="tRNA-guanine(15) transglycosylase-like" evidence="1">
    <location>
        <begin position="344"/>
        <end position="531"/>
    </location>
</feature>
<dbReference type="OrthoDB" id="27601at2759"/>
<dbReference type="InterPro" id="IPR036511">
    <property type="entry name" value="TGT-like_sf"/>
</dbReference>
<dbReference type="AlphaFoldDB" id="A0A9P7DLC6"/>
<dbReference type="PANTHER" id="PTHR46064">
    <property type="entry name" value="QUEUINE TRNA-RIBOSYLTRANSFERASE ACCESSORY SUBUNIT 2"/>
    <property type="match status" value="1"/>
</dbReference>